<evidence type="ECO:0000256" key="2">
    <source>
        <dbReference type="ARBA" id="ARBA00022676"/>
    </source>
</evidence>
<dbReference type="Pfam" id="PF00535">
    <property type="entry name" value="Glycos_transf_2"/>
    <property type="match status" value="1"/>
</dbReference>
<dbReference type="InterPro" id="IPR001173">
    <property type="entry name" value="Glyco_trans_2-like"/>
</dbReference>
<keyword evidence="6" id="KW-1185">Reference proteome</keyword>
<dbReference type="AlphaFoldDB" id="A0A841GUG0"/>
<comment type="similarity">
    <text evidence="1">Belongs to the glycosyltransferase 2 family.</text>
</comment>
<accession>A0A841GUG0</accession>
<dbReference type="PANTHER" id="PTHR43179:SF12">
    <property type="entry name" value="GALACTOFURANOSYLTRANSFERASE GLFT2"/>
    <property type="match status" value="1"/>
</dbReference>
<gene>
    <name evidence="5" type="ORF">HNQ61_000214</name>
</gene>
<dbReference type="Proteomes" id="UP000582837">
    <property type="component" value="Unassembled WGS sequence"/>
</dbReference>
<dbReference type="InterPro" id="IPR029044">
    <property type="entry name" value="Nucleotide-diphossugar_trans"/>
</dbReference>
<dbReference type="GO" id="GO:0016757">
    <property type="term" value="F:glycosyltransferase activity"/>
    <property type="evidence" value="ECO:0007669"/>
    <property type="project" value="UniProtKB-KW"/>
</dbReference>
<evidence type="ECO:0000313" key="5">
    <source>
        <dbReference type="EMBL" id="MBB6068603.1"/>
    </source>
</evidence>
<reference evidence="5 6" key="1">
    <citation type="submission" date="2020-08" db="EMBL/GenBank/DDBJ databases">
        <title>Genomic Encyclopedia of Type Strains, Phase IV (KMG-IV): sequencing the most valuable type-strain genomes for metagenomic binning, comparative biology and taxonomic classification.</title>
        <authorList>
            <person name="Goeker M."/>
        </authorList>
    </citation>
    <scope>NUCLEOTIDE SEQUENCE [LARGE SCALE GENOMIC DNA]</scope>
    <source>
        <strain evidence="5 6">DSM 29007</strain>
    </source>
</reference>
<organism evidence="5 6">
    <name type="scientific">Longimicrobium terrae</name>
    <dbReference type="NCBI Taxonomy" id="1639882"/>
    <lineage>
        <taxon>Bacteria</taxon>
        <taxon>Pseudomonadati</taxon>
        <taxon>Gemmatimonadota</taxon>
        <taxon>Longimicrobiia</taxon>
        <taxon>Longimicrobiales</taxon>
        <taxon>Longimicrobiaceae</taxon>
        <taxon>Longimicrobium</taxon>
    </lineage>
</organism>
<keyword evidence="3 5" id="KW-0808">Transferase</keyword>
<dbReference type="EMBL" id="JACHIA010000001">
    <property type="protein sequence ID" value="MBB6068603.1"/>
    <property type="molecule type" value="Genomic_DNA"/>
</dbReference>
<dbReference type="SUPFAM" id="SSF53448">
    <property type="entry name" value="Nucleotide-diphospho-sugar transferases"/>
    <property type="match status" value="1"/>
</dbReference>
<evidence type="ECO:0000256" key="1">
    <source>
        <dbReference type="ARBA" id="ARBA00006739"/>
    </source>
</evidence>
<dbReference type="PANTHER" id="PTHR43179">
    <property type="entry name" value="RHAMNOSYLTRANSFERASE WBBL"/>
    <property type="match status" value="1"/>
</dbReference>
<evidence type="ECO:0000313" key="6">
    <source>
        <dbReference type="Proteomes" id="UP000582837"/>
    </source>
</evidence>
<protein>
    <submittedName>
        <fullName evidence="5">GT2 family glycosyltransferase</fullName>
    </submittedName>
</protein>
<keyword evidence="2" id="KW-0328">Glycosyltransferase</keyword>
<evidence type="ECO:0000259" key="4">
    <source>
        <dbReference type="Pfam" id="PF00535"/>
    </source>
</evidence>
<proteinExistence type="inferred from homology"/>
<feature type="domain" description="Glycosyltransferase 2-like" evidence="4">
    <location>
        <begin position="2"/>
        <end position="122"/>
    </location>
</feature>
<dbReference type="Gene3D" id="3.90.550.10">
    <property type="entry name" value="Spore Coat Polysaccharide Biosynthesis Protein SpsA, Chain A"/>
    <property type="match status" value="1"/>
</dbReference>
<comment type="caution">
    <text evidence="5">The sequence shown here is derived from an EMBL/GenBank/DDBJ whole genome shotgun (WGS) entry which is preliminary data.</text>
</comment>
<sequence length="332" mass="38223">MITAHNRPEELRATLRELRRQRYPSLELLVIDDASAESLEPVVRAEWPEARFHRNPQNLGLIGSRSLGMTLAGGDYILTLDDDSAPVDPDDIARAVRRFEREPRLGVLTFRIHEGLEPPPPAEPQAEQYMHSYIGCGHMMRSEVVRSVGAYRDFFVYYGEEGEYAVRVIDQGWSILFFPDVVVHHRLSPLNRSEGKITAYNLRNNLWTILLNVPFPRAAGEFSWKLMSYGMEIVRRGELRWGAWAIGSFAAGLPRVLRERKPVSPAGLRTYDALRFRRIETAQALAEARPPSAGERWEWFRTVWLRRRRGRGFWDRRPGGIGKSRWGTEAEE</sequence>
<name>A0A841GUG0_9BACT</name>
<evidence type="ECO:0000256" key="3">
    <source>
        <dbReference type="ARBA" id="ARBA00022679"/>
    </source>
</evidence>